<dbReference type="InterPro" id="IPR019775">
    <property type="entry name" value="WD40_repeat_CS"/>
</dbReference>
<evidence type="ECO:0000256" key="2">
    <source>
        <dbReference type="ARBA" id="ARBA00022737"/>
    </source>
</evidence>
<organism evidence="5 6">
    <name type="scientific">Rhizopus azygosporus</name>
    <name type="common">Rhizopus microsporus var. azygosporus</name>
    <dbReference type="NCBI Taxonomy" id="86630"/>
    <lineage>
        <taxon>Eukaryota</taxon>
        <taxon>Fungi</taxon>
        <taxon>Fungi incertae sedis</taxon>
        <taxon>Mucoromycota</taxon>
        <taxon>Mucoromycotina</taxon>
        <taxon>Mucoromycetes</taxon>
        <taxon>Mucorales</taxon>
        <taxon>Mucorineae</taxon>
        <taxon>Rhizopodaceae</taxon>
        <taxon>Rhizopus</taxon>
    </lineage>
</organism>
<accession>A0A367KB95</accession>
<dbReference type="PANTHER" id="PTHR19848">
    <property type="entry name" value="WD40 REPEAT PROTEIN"/>
    <property type="match status" value="1"/>
</dbReference>
<dbReference type="SUPFAM" id="SSF50978">
    <property type="entry name" value="WD40 repeat-like"/>
    <property type="match status" value="1"/>
</dbReference>
<keyword evidence="2" id="KW-0677">Repeat</keyword>
<dbReference type="Pfam" id="PF00400">
    <property type="entry name" value="WD40"/>
    <property type="match status" value="3"/>
</dbReference>
<evidence type="ECO:0000256" key="4">
    <source>
        <dbReference type="SAM" id="MobiDB-lite"/>
    </source>
</evidence>
<gene>
    <name evidence="5" type="ORF">CU097_002045</name>
</gene>
<evidence type="ECO:0008006" key="7">
    <source>
        <dbReference type="Google" id="ProtNLM"/>
    </source>
</evidence>
<dbReference type="Gene3D" id="2.130.10.10">
    <property type="entry name" value="YVTN repeat-like/Quinoprotein amine dehydrogenase"/>
    <property type="match status" value="1"/>
</dbReference>
<evidence type="ECO:0000256" key="1">
    <source>
        <dbReference type="ARBA" id="ARBA00022574"/>
    </source>
</evidence>
<feature type="region of interest" description="Disordered" evidence="4">
    <location>
        <begin position="236"/>
        <end position="257"/>
    </location>
</feature>
<dbReference type="AlphaFoldDB" id="A0A367KB95"/>
<dbReference type="InterPro" id="IPR001005">
    <property type="entry name" value="SANT/Myb"/>
</dbReference>
<evidence type="ECO:0000313" key="6">
    <source>
        <dbReference type="Proteomes" id="UP000252139"/>
    </source>
</evidence>
<feature type="region of interest" description="Disordered" evidence="4">
    <location>
        <begin position="25"/>
        <end position="54"/>
    </location>
</feature>
<dbReference type="PANTHER" id="PTHR19848:SF8">
    <property type="entry name" value="F-BOX AND WD REPEAT DOMAIN CONTAINING 7"/>
    <property type="match status" value="1"/>
</dbReference>
<dbReference type="CDD" id="cd00167">
    <property type="entry name" value="SANT"/>
    <property type="match status" value="1"/>
</dbReference>
<dbReference type="Proteomes" id="UP000252139">
    <property type="component" value="Unassembled WGS sequence"/>
</dbReference>
<reference evidence="5 6" key="1">
    <citation type="journal article" date="2018" name="G3 (Bethesda)">
        <title>Phylogenetic and Phylogenomic Definition of Rhizopus Species.</title>
        <authorList>
            <person name="Gryganskyi A.P."/>
            <person name="Golan J."/>
            <person name="Dolatabadi S."/>
            <person name="Mondo S."/>
            <person name="Robb S."/>
            <person name="Idnurm A."/>
            <person name="Muszewska A."/>
            <person name="Steczkiewicz K."/>
            <person name="Masonjones S."/>
            <person name="Liao H.L."/>
            <person name="Gajdeczka M.T."/>
            <person name="Anike F."/>
            <person name="Vuek A."/>
            <person name="Anishchenko I.M."/>
            <person name="Voigt K."/>
            <person name="de Hoog G.S."/>
            <person name="Smith M.E."/>
            <person name="Heitman J."/>
            <person name="Vilgalys R."/>
            <person name="Stajich J.E."/>
        </authorList>
    </citation>
    <scope>NUCLEOTIDE SEQUENCE [LARGE SCALE GENOMIC DNA]</scope>
    <source>
        <strain evidence="5 6">CBS 357.93</strain>
    </source>
</reference>
<dbReference type="STRING" id="86630.A0A367KB95"/>
<protein>
    <recommendedName>
        <fullName evidence="7">Guanine nucleotide-binding protein subunit beta-like protein</fullName>
    </recommendedName>
</protein>
<dbReference type="PROSITE" id="PS00678">
    <property type="entry name" value="WD_REPEATS_1"/>
    <property type="match status" value="1"/>
</dbReference>
<evidence type="ECO:0000313" key="5">
    <source>
        <dbReference type="EMBL" id="RCH99494.1"/>
    </source>
</evidence>
<dbReference type="InterPro" id="IPR036322">
    <property type="entry name" value="WD40_repeat_dom_sf"/>
</dbReference>
<dbReference type="InterPro" id="IPR001680">
    <property type="entry name" value="WD40_rpt"/>
</dbReference>
<dbReference type="InterPro" id="IPR015943">
    <property type="entry name" value="WD40/YVTN_repeat-like_dom_sf"/>
</dbReference>
<dbReference type="SMART" id="SM00320">
    <property type="entry name" value="WD40"/>
    <property type="match status" value="6"/>
</dbReference>
<comment type="caution">
    <text evidence="5">The sequence shown here is derived from an EMBL/GenBank/DDBJ whole genome shotgun (WGS) entry which is preliminary data.</text>
</comment>
<sequence length="795" mass="89147">MKDGSTNSFISYVKKQPSVDLIVISSDEEDNGNNLSKQPQEEQQQEQPDIKQNDTEYIVVDDSDEEHMSKNTMQNLDNIDFEEMFEQQRKEFLAALDEMSKAFSLDDEPDVDTVNTKEDVVDTEGSMYVKPMELDECALATDSLVAPMQLDTPLTLPSSSSDLYNTSSIPNVVSNIPTNTIRINVQSQPSITSDKQNIIPGDLDTEEYLNMLDMYLFALSETSILSSQSSSVLRTASRRATRSLESHSNEATSRGSSTDMQKLYVPNKVWFNSTWEDWAQLDPGDVLHIPFSKKEIEVLEYYVNKRMMRGSKSQVDFWLFVSSMLPGRTGLDCKWFWIDYTSNIPFVYTRPVMIRRFKRASPYKSRYSLIQQRKRSGYLVRHVAKQLCWEDMSKESVISGGSGDAISVAVFKDDFAGVRVAVGSLCDENVQYNMPGNLRLWNSLSKTTHTLLGHQTIDTSQTQQQQTIWRTVADVKASNEGGLFFSGSHDGTTKVWRQSSGRLVSTLQYHCKPVNQLAVNYWTAGNMLASCSNDGTATIWRIGSSGKTGQGSICELDEPFYRNPAVECLEFGHHATHNLLFLGIYNREIEHTGYIQTFDTETCQPVRHYDSMNGGVAAMNVSSSGRFIASGNYNRYDNLSGDKHLHLHDVRLDKPVKKFYTGHHDVNVVSISPCEMYVASGNAEKEKGEVVIFDVRFHTRFLHKLLHDQSTMNQTLIAPDSSIGIGGLHWMADSRIVITGGGDQLVKVWNVEGETKLVKSYSTSNCVTSLFVNEACMTIAAGVAGADGIVHVWQP</sequence>
<evidence type="ECO:0000256" key="3">
    <source>
        <dbReference type="PROSITE-ProRule" id="PRU00221"/>
    </source>
</evidence>
<proteinExistence type="predicted"/>
<dbReference type="PROSITE" id="PS50082">
    <property type="entry name" value="WD_REPEATS_2"/>
    <property type="match status" value="2"/>
</dbReference>
<dbReference type="EMBL" id="PJQL01000119">
    <property type="protein sequence ID" value="RCH99494.1"/>
    <property type="molecule type" value="Genomic_DNA"/>
</dbReference>
<name>A0A367KB95_RHIAZ</name>
<dbReference type="OrthoDB" id="10248252at2759"/>
<keyword evidence="6" id="KW-1185">Reference proteome</keyword>
<feature type="repeat" description="WD" evidence="3">
    <location>
        <begin position="472"/>
        <end position="506"/>
    </location>
</feature>
<keyword evidence="1 3" id="KW-0853">WD repeat</keyword>
<feature type="repeat" description="WD" evidence="3">
    <location>
        <begin position="725"/>
        <end position="759"/>
    </location>
</feature>